<organism evidence="7 8">
    <name type="scientific">Granulosicoccus antarcticus IMCC3135</name>
    <dbReference type="NCBI Taxonomy" id="1192854"/>
    <lineage>
        <taxon>Bacteria</taxon>
        <taxon>Pseudomonadati</taxon>
        <taxon>Pseudomonadota</taxon>
        <taxon>Gammaproteobacteria</taxon>
        <taxon>Chromatiales</taxon>
        <taxon>Granulosicoccaceae</taxon>
        <taxon>Granulosicoccus</taxon>
    </lineage>
</organism>
<keyword evidence="8" id="KW-1185">Reference proteome</keyword>
<evidence type="ECO:0000256" key="4">
    <source>
        <dbReference type="ARBA" id="ARBA00022989"/>
    </source>
</evidence>
<evidence type="ECO:0000256" key="1">
    <source>
        <dbReference type="ARBA" id="ARBA00004141"/>
    </source>
</evidence>
<evidence type="ECO:0008006" key="9">
    <source>
        <dbReference type="Google" id="ProtNLM"/>
    </source>
</evidence>
<name>A0A2Z2NL92_9GAMM</name>
<evidence type="ECO:0000256" key="6">
    <source>
        <dbReference type="SAM" id="Phobius"/>
    </source>
</evidence>
<protein>
    <recommendedName>
        <fullName evidence="9">DUF423 domain-containing protein</fullName>
    </recommendedName>
</protein>
<evidence type="ECO:0000256" key="2">
    <source>
        <dbReference type="ARBA" id="ARBA00009694"/>
    </source>
</evidence>
<dbReference type="PANTHER" id="PTHR43461:SF1">
    <property type="entry name" value="TRANSMEMBRANE PROTEIN 256"/>
    <property type="match status" value="1"/>
</dbReference>
<dbReference type="InterPro" id="IPR006696">
    <property type="entry name" value="DUF423"/>
</dbReference>
<accession>A0A2Z2NL92</accession>
<dbReference type="EMBL" id="CP018632">
    <property type="protein sequence ID" value="ASJ72212.1"/>
    <property type="molecule type" value="Genomic_DNA"/>
</dbReference>
<evidence type="ECO:0000313" key="8">
    <source>
        <dbReference type="Proteomes" id="UP000250079"/>
    </source>
</evidence>
<dbReference type="AlphaFoldDB" id="A0A2Z2NL92"/>
<feature type="transmembrane region" description="Helical" evidence="6">
    <location>
        <begin position="70"/>
        <end position="91"/>
    </location>
</feature>
<sequence length="129" mass="13058">MLVIGAVLGALGVMSGAFGAHALQGLLSDKAQGWYGTAVTYHAGHALALLACGLLSLHTGQGPGSRWLQIAGICFTSGTFVFSGSLYAMAFTGITRLGMITPIGGLLLIIAWCTLAVAASRLRPTPVGG</sequence>
<proteinExistence type="inferred from homology"/>
<feature type="transmembrane region" description="Helical" evidence="6">
    <location>
        <begin position="97"/>
        <end position="119"/>
    </location>
</feature>
<comment type="subcellular location">
    <subcellularLocation>
        <location evidence="1">Membrane</location>
        <topology evidence="1">Multi-pass membrane protein</topology>
    </subcellularLocation>
</comment>
<dbReference type="Proteomes" id="UP000250079">
    <property type="component" value="Chromosome"/>
</dbReference>
<dbReference type="GO" id="GO:0005886">
    <property type="term" value="C:plasma membrane"/>
    <property type="evidence" value="ECO:0007669"/>
    <property type="project" value="TreeGrafter"/>
</dbReference>
<keyword evidence="5 6" id="KW-0472">Membrane</keyword>
<keyword evidence="4 6" id="KW-1133">Transmembrane helix</keyword>
<comment type="similarity">
    <text evidence="2">Belongs to the UPF0382 family.</text>
</comment>
<feature type="transmembrane region" description="Helical" evidence="6">
    <location>
        <begin position="38"/>
        <end position="58"/>
    </location>
</feature>
<evidence type="ECO:0000313" key="7">
    <source>
        <dbReference type="EMBL" id="ASJ72212.1"/>
    </source>
</evidence>
<gene>
    <name evidence="7" type="ORF">IMCC3135_10590</name>
</gene>
<keyword evidence="3 6" id="KW-0812">Transmembrane</keyword>
<evidence type="ECO:0000256" key="3">
    <source>
        <dbReference type="ARBA" id="ARBA00022692"/>
    </source>
</evidence>
<evidence type="ECO:0000256" key="5">
    <source>
        <dbReference type="ARBA" id="ARBA00023136"/>
    </source>
</evidence>
<dbReference type="OrthoDB" id="9802121at2"/>
<dbReference type="KEGG" id="gai:IMCC3135_10590"/>
<dbReference type="PANTHER" id="PTHR43461">
    <property type="entry name" value="TRANSMEMBRANE PROTEIN 256"/>
    <property type="match status" value="1"/>
</dbReference>
<reference evidence="7 8" key="1">
    <citation type="submission" date="2016-12" db="EMBL/GenBank/DDBJ databases">
        <authorList>
            <person name="Song W.-J."/>
            <person name="Kurnit D.M."/>
        </authorList>
    </citation>
    <scope>NUCLEOTIDE SEQUENCE [LARGE SCALE GENOMIC DNA]</scope>
    <source>
        <strain evidence="7 8">IMCC3135</strain>
    </source>
</reference>
<dbReference type="Pfam" id="PF04241">
    <property type="entry name" value="DUF423"/>
    <property type="match status" value="1"/>
</dbReference>